<sequence length="786" mass="82004">MNDDLCGWLTDHWRHAGQAVCLLCGAPGAGATTVARRAARGAGVPTAFVTVDDGGVGTDEALVDAEARLREAGVRVAADDPRDWFRAAMRRRCLLVLDGFGHLLDPSTGRPEGWFADAVRVLGRQREVRGRLLLTSHVAPQDGPWLGHVSRRSVGPLPPGAGAAYLGRLLRAAGYADAVPAHRRGEVVDRCAGSPRAVRLLVAALRRDPLDTLLGTVDDAGGGAARPGPAEPGADLEAALVRRALDRLDPAAAALCAALSVHRGPVDRAAVERLAPRVPRPGGAAARLRLAGLLDRVDGAYRLHPLARAAGRDRLAADPDLRADAHGYAADHLRRQRPGRADAALRHHLFHAGRSDDFAAAVRADRAAVLRTYRHRIRPPGDPASRAALTAALTVALADAPAGHAGPRVLLSRMLLDRGRPDDPRLALRHLTAATAESGEVEPWNLRIRLTARLSGPDEVAAALAAGTAAVAPPMRWQLYTTAGRALLGAGRPRAALAVLAHGGAALPAANRFGPVSMRAYILARQGRRAEAARVLATAYRELAPGNQAHRLMEEAVFLAAGCRDLDRLDALRALVVDDALADAQRLLCDVVRAQVAGRPDHAVALVAPGPTGIAVAGQLVFAHLARRDPRAAAAALDRARLPANRATTWWLSGLVALCLGAPARAADLLRRCAPRTPVGDAAALFLRVWDDVPDELGDYPAFYFPCLPAALTGLDTDLWRTPGDRAPLTTAAHAAALRLPGPGGAPPGVPEPGGTPGTGAGAWAVGVAAVGASVAAAALPHALRG</sequence>
<keyword evidence="3" id="KW-1185">Reference proteome</keyword>
<evidence type="ECO:0000313" key="3">
    <source>
        <dbReference type="Proteomes" id="UP000662200"/>
    </source>
</evidence>
<comment type="caution">
    <text evidence="2">The sequence shown here is derived from an EMBL/GenBank/DDBJ whole genome shotgun (WGS) entry which is preliminary data.</text>
</comment>
<reference evidence="2" key="2">
    <citation type="submission" date="2020-09" db="EMBL/GenBank/DDBJ databases">
        <authorList>
            <person name="Sun Q."/>
            <person name="Ohkuma M."/>
        </authorList>
    </citation>
    <scope>NUCLEOTIDE SEQUENCE</scope>
    <source>
        <strain evidence="2">JCM 3091</strain>
    </source>
</reference>
<organism evidence="2 3">
    <name type="scientific">Pilimelia terevasa</name>
    <dbReference type="NCBI Taxonomy" id="53372"/>
    <lineage>
        <taxon>Bacteria</taxon>
        <taxon>Bacillati</taxon>
        <taxon>Actinomycetota</taxon>
        <taxon>Actinomycetes</taxon>
        <taxon>Micromonosporales</taxon>
        <taxon>Micromonosporaceae</taxon>
        <taxon>Pilimelia</taxon>
    </lineage>
</organism>
<dbReference type="SUPFAM" id="SSF52540">
    <property type="entry name" value="P-loop containing nucleoside triphosphate hydrolases"/>
    <property type="match status" value="1"/>
</dbReference>
<dbReference type="RefSeq" id="WP_189116000.1">
    <property type="nucleotide sequence ID" value="NZ_BMQC01000028.1"/>
</dbReference>
<evidence type="ECO:0000259" key="1">
    <source>
        <dbReference type="SMART" id="SM00382"/>
    </source>
</evidence>
<reference evidence="2" key="1">
    <citation type="journal article" date="2014" name="Int. J. Syst. Evol. Microbiol.">
        <title>Complete genome sequence of Corynebacterium casei LMG S-19264T (=DSM 44701T), isolated from a smear-ripened cheese.</title>
        <authorList>
            <consortium name="US DOE Joint Genome Institute (JGI-PGF)"/>
            <person name="Walter F."/>
            <person name="Albersmeier A."/>
            <person name="Kalinowski J."/>
            <person name="Ruckert C."/>
        </authorList>
    </citation>
    <scope>NUCLEOTIDE SEQUENCE</scope>
    <source>
        <strain evidence="2">JCM 3091</strain>
    </source>
</reference>
<proteinExistence type="predicted"/>
<protein>
    <recommendedName>
        <fullName evidence="1">AAA+ ATPase domain-containing protein</fullName>
    </recommendedName>
</protein>
<dbReference type="InterPro" id="IPR027417">
    <property type="entry name" value="P-loop_NTPase"/>
</dbReference>
<dbReference type="Proteomes" id="UP000662200">
    <property type="component" value="Unassembled WGS sequence"/>
</dbReference>
<dbReference type="AlphaFoldDB" id="A0A8J3BR70"/>
<gene>
    <name evidence="2" type="ORF">GCM10010124_40890</name>
</gene>
<dbReference type="SMART" id="SM00382">
    <property type="entry name" value="AAA"/>
    <property type="match status" value="1"/>
</dbReference>
<dbReference type="InterPro" id="IPR003593">
    <property type="entry name" value="AAA+_ATPase"/>
</dbReference>
<feature type="domain" description="AAA+ ATPase" evidence="1">
    <location>
        <begin position="17"/>
        <end position="160"/>
    </location>
</feature>
<accession>A0A8J3BR70</accession>
<name>A0A8J3BR70_9ACTN</name>
<dbReference type="EMBL" id="BMQC01000028">
    <property type="protein sequence ID" value="GGK43883.1"/>
    <property type="molecule type" value="Genomic_DNA"/>
</dbReference>
<evidence type="ECO:0000313" key="2">
    <source>
        <dbReference type="EMBL" id="GGK43883.1"/>
    </source>
</evidence>